<evidence type="ECO:0000256" key="7">
    <source>
        <dbReference type="SAM" id="MobiDB-lite"/>
    </source>
</evidence>
<feature type="transmembrane region" description="Helical" evidence="8">
    <location>
        <begin position="273"/>
        <end position="292"/>
    </location>
</feature>
<evidence type="ECO:0000256" key="4">
    <source>
        <dbReference type="ARBA" id="ARBA00022692"/>
    </source>
</evidence>
<evidence type="ECO:0000259" key="9">
    <source>
        <dbReference type="PROSITE" id="PS50156"/>
    </source>
</evidence>
<evidence type="ECO:0000256" key="5">
    <source>
        <dbReference type="ARBA" id="ARBA00022989"/>
    </source>
</evidence>
<dbReference type="Gene3D" id="1.20.1640.10">
    <property type="entry name" value="Multidrug efflux transporter AcrB transmembrane domain"/>
    <property type="match status" value="2"/>
</dbReference>
<dbReference type="Proteomes" id="UP001596380">
    <property type="component" value="Unassembled WGS sequence"/>
</dbReference>
<comment type="caution">
    <text evidence="10">The sequence shown here is derived from an EMBL/GenBank/DDBJ whole genome shotgun (WGS) entry which is preliminary data.</text>
</comment>
<dbReference type="EMBL" id="JBHSXS010000037">
    <property type="protein sequence ID" value="MFC6885400.1"/>
    <property type="molecule type" value="Genomic_DNA"/>
</dbReference>
<keyword evidence="5 8" id="KW-1133">Transmembrane helix</keyword>
<dbReference type="SUPFAM" id="SSF82866">
    <property type="entry name" value="Multidrug efflux transporter AcrB transmembrane domain"/>
    <property type="match status" value="2"/>
</dbReference>
<feature type="transmembrane region" description="Helical" evidence="8">
    <location>
        <begin position="592"/>
        <end position="612"/>
    </location>
</feature>
<reference evidence="11" key="1">
    <citation type="journal article" date="2019" name="Int. J. Syst. Evol. Microbiol.">
        <title>The Global Catalogue of Microorganisms (GCM) 10K type strain sequencing project: providing services to taxonomists for standard genome sequencing and annotation.</title>
        <authorList>
            <consortium name="The Broad Institute Genomics Platform"/>
            <consortium name="The Broad Institute Genome Sequencing Center for Infectious Disease"/>
            <person name="Wu L."/>
            <person name="Ma J."/>
        </authorList>
    </citation>
    <scope>NUCLEOTIDE SEQUENCE [LARGE SCALE GENOMIC DNA]</scope>
    <source>
        <strain evidence="11">JCM 3369</strain>
    </source>
</reference>
<feature type="transmembrane region" description="Helical" evidence="8">
    <location>
        <begin position="202"/>
        <end position="220"/>
    </location>
</feature>
<comment type="similarity">
    <text evidence="2">Belongs to the resistance-nodulation-cell division (RND) (TC 2.A.6) family. MmpL subfamily.</text>
</comment>
<feature type="region of interest" description="Disordered" evidence="7">
    <location>
        <begin position="89"/>
        <end position="109"/>
    </location>
</feature>
<feature type="transmembrane region" description="Helical" evidence="8">
    <location>
        <begin position="176"/>
        <end position="195"/>
    </location>
</feature>
<keyword evidence="4 8" id="KW-0812">Transmembrane</keyword>
<evidence type="ECO:0000256" key="3">
    <source>
        <dbReference type="ARBA" id="ARBA00022475"/>
    </source>
</evidence>
<organism evidence="10 11">
    <name type="scientific">Actinomadura yumaensis</name>
    <dbReference type="NCBI Taxonomy" id="111807"/>
    <lineage>
        <taxon>Bacteria</taxon>
        <taxon>Bacillati</taxon>
        <taxon>Actinomycetota</taxon>
        <taxon>Actinomycetes</taxon>
        <taxon>Streptosporangiales</taxon>
        <taxon>Thermomonosporaceae</taxon>
        <taxon>Actinomadura</taxon>
    </lineage>
</organism>
<dbReference type="PANTHER" id="PTHR33406">
    <property type="entry name" value="MEMBRANE PROTEIN MJ1562-RELATED"/>
    <property type="match status" value="1"/>
</dbReference>
<keyword evidence="3" id="KW-1003">Cell membrane</keyword>
<evidence type="ECO:0000256" key="2">
    <source>
        <dbReference type="ARBA" id="ARBA00010157"/>
    </source>
</evidence>
<feature type="domain" description="SSD" evidence="9">
    <location>
        <begin position="199"/>
        <end position="324"/>
    </location>
</feature>
<proteinExistence type="inferred from homology"/>
<evidence type="ECO:0000256" key="1">
    <source>
        <dbReference type="ARBA" id="ARBA00004651"/>
    </source>
</evidence>
<evidence type="ECO:0000256" key="6">
    <source>
        <dbReference type="ARBA" id="ARBA00023136"/>
    </source>
</evidence>
<dbReference type="InterPro" id="IPR004869">
    <property type="entry name" value="MMPL_dom"/>
</dbReference>
<name>A0ABW2CWI5_9ACTN</name>
<keyword evidence="11" id="KW-1185">Reference proteome</keyword>
<protein>
    <submittedName>
        <fullName evidence="10">MMPL family transporter</fullName>
    </submittedName>
</protein>
<keyword evidence="6 8" id="KW-0472">Membrane</keyword>
<feature type="transmembrane region" description="Helical" evidence="8">
    <location>
        <begin position="633"/>
        <end position="655"/>
    </location>
</feature>
<evidence type="ECO:0000313" key="11">
    <source>
        <dbReference type="Proteomes" id="UP001596380"/>
    </source>
</evidence>
<comment type="subcellular location">
    <subcellularLocation>
        <location evidence="1">Cell membrane</location>
        <topology evidence="1">Multi-pass membrane protein</topology>
    </subcellularLocation>
</comment>
<feature type="compositionally biased region" description="Polar residues" evidence="7">
    <location>
        <begin position="100"/>
        <end position="109"/>
    </location>
</feature>
<sequence length="720" mass="74545">MTLARLARFCHRRRWLTVAAWIAGTAAALVVGFGFAADPLNDFAGGDSESAKAQELLDDHFPEASGDSITLAIRADGGVRAPQAQARVREATERMRRTPHVTSVTSPYTTPGQISADGRVAFATANLDVASGDMPKGEVTKLIDDVRTASGPVRLELGGAVVDTAETPGGGGSEGVGLLAAIVILLVAFGSVLAMGLPIVTALFGIGTGLALISLLGHLLPAPSFSPIVAALIGLGVGIDYALFIVTRYREALASGEDPEDATVTAAATAGRAVLFAGTTVVIALMGLFVMQQRLLNGVAVAAGATVLMTMLAAVTLLPALLGFTGRAIDRFKVPGLGRTGRPMAERWARGVQRHPVAAGLAAAALLLVLAVPALSMRLSLPDSSTQPHDTTGYAASRILADGFGPGTAAPLVLVAELPGGGPPRAAGPGAPSPLGPLERAVRGTPGVAGVQPPMTSRDGRAALFIAYPKSGAQDEATPRLVHEIRDEVVPRATAGTGLRVHVGGPNAGSIDFADDVAERLPWLIAVVVGLSLLLLVALVRSLTVALQAAVMNLLSIAAAYGVLTAVVQWGWAGRVLGFPVEMPVTTWVPLMMFPILFGLSMDYEVFLVSRIREFYEDGVATREAVARGLTRTARVITAAAAIMVMVFLSVLLGADVQVKQIGLGLGVAILIDATVVRLVLVPALMELFGDANWWLPLPRSLRARGSRRAAARPARAKGD</sequence>
<accession>A0ABW2CWI5</accession>
<feature type="transmembrane region" description="Helical" evidence="8">
    <location>
        <begin position="521"/>
        <end position="540"/>
    </location>
</feature>
<dbReference type="InterPro" id="IPR050545">
    <property type="entry name" value="Mycobact_MmpL"/>
</dbReference>
<gene>
    <name evidence="10" type="ORF">ACFQKB_36970</name>
</gene>
<evidence type="ECO:0000256" key="8">
    <source>
        <dbReference type="SAM" id="Phobius"/>
    </source>
</evidence>
<feature type="transmembrane region" description="Helical" evidence="8">
    <location>
        <begin position="15"/>
        <end position="37"/>
    </location>
</feature>
<feature type="transmembrane region" description="Helical" evidence="8">
    <location>
        <begin position="661"/>
        <end position="681"/>
    </location>
</feature>
<dbReference type="RefSeq" id="WP_378063942.1">
    <property type="nucleotide sequence ID" value="NZ_JBHSXS010000037.1"/>
</dbReference>
<dbReference type="Pfam" id="PF03176">
    <property type="entry name" value="MMPL"/>
    <property type="match status" value="2"/>
</dbReference>
<feature type="transmembrane region" description="Helical" evidence="8">
    <location>
        <begin position="226"/>
        <end position="246"/>
    </location>
</feature>
<feature type="transmembrane region" description="Helical" evidence="8">
    <location>
        <begin position="298"/>
        <end position="324"/>
    </location>
</feature>
<feature type="transmembrane region" description="Helical" evidence="8">
    <location>
        <begin position="552"/>
        <end position="572"/>
    </location>
</feature>
<dbReference type="PANTHER" id="PTHR33406:SF11">
    <property type="entry name" value="MEMBRANE PROTEIN SCO6666-RELATED"/>
    <property type="match status" value="1"/>
</dbReference>
<dbReference type="PROSITE" id="PS50156">
    <property type="entry name" value="SSD"/>
    <property type="match status" value="1"/>
</dbReference>
<feature type="transmembrane region" description="Helical" evidence="8">
    <location>
        <begin position="357"/>
        <end position="376"/>
    </location>
</feature>
<evidence type="ECO:0000313" key="10">
    <source>
        <dbReference type="EMBL" id="MFC6885400.1"/>
    </source>
</evidence>
<dbReference type="InterPro" id="IPR000731">
    <property type="entry name" value="SSD"/>
</dbReference>